<protein>
    <recommendedName>
        <fullName evidence="1">Reverse transcriptase domain-containing protein</fullName>
    </recommendedName>
</protein>
<organism evidence="2">
    <name type="scientific">Graphocephala atropunctata</name>
    <dbReference type="NCBI Taxonomy" id="36148"/>
    <lineage>
        <taxon>Eukaryota</taxon>
        <taxon>Metazoa</taxon>
        <taxon>Ecdysozoa</taxon>
        <taxon>Arthropoda</taxon>
        <taxon>Hexapoda</taxon>
        <taxon>Insecta</taxon>
        <taxon>Pterygota</taxon>
        <taxon>Neoptera</taxon>
        <taxon>Paraneoptera</taxon>
        <taxon>Hemiptera</taxon>
        <taxon>Auchenorrhyncha</taxon>
        <taxon>Membracoidea</taxon>
        <taxon>Cicadellidae</taxon>
        <taxon>Cicadellinae</taxon>
        <taxon>Cicadellini</taxon>
        <taxon>Graphocephala</taxon>
    </lineage>
</organism>
<evidence type="ECO:0000313" key="2">
    <source>
        <dbReference type="EMBL" id="JAT19886.1"/>
    </source>
</evidence>
<sequence length="751" mass="87015">WGGGGGGRISPTAVCDVSPPPRPARTRLCYDKLISLLNTVDWSIVKSQSDASVAYDLFEMQLRTCVNACTFEVENSHQYNKKLKPWISNNICNRIKKRNFLYKKVRNRPADDAFRMYYIRFRNKLRKDIRIEKLSYYANELEKNLGNSKATWNTINKLTCQNKSNELLSLNINGKICDESKEIADEFNKYFLNVVKEVVGNYTVNANFSNMTYSNNFTNQHEISSIFLEPTLKEDVEKVIKSLKNGKSPGLDDISSVMLKTVYHTILDVLTFIINLSFVTGVFPEKLKRAVVIPIYKSGSPNVSSNFRPISLVSTFSKVFEKIMKEKMLNFMSKNNFFSKKQFGFRASLSTEVALSSFMSKINTGINDKKCVSGLFIDIKKAFDTVDHDILLNKLYNCGFRGPAQKWFKSYLSNRQQCVRINGKISEMGQITCGVPQGSVLGAILFIIYINDLCDGRFKGELTAFADDTAFCYIEESWETVHSNIQADLDSLNWWFRKNKLVLSAEKTTYINFSLRQNILAQENIVYKCTNCLINKNICDNCSKIQASSNTKYLGLILDRELNWKVHLNKLKSKIVTSIRLFYFLRDICPQRTLRILYFALVNSRLEYGIICWGGVYSTTVKPLITLQKMFVRIILKKGKYDSSFKCFQQLKILPLRSLFVYRILKFQFNSENYRINENRHILKLRNCTNFFVPKPNLTFYTQTFDFLAPRIYNKLNDSIKKETNYRKYLKLVREFLLHQEDAEKLLQIVN</sequence>
<name>A0A1B6L8A4_9HEMI</name>
<reference evidence="2" key="1">
    <citation type="submission" date="2015-11" db="EMBL/GenBank/DDBJ databases">
        <title>De novo transcriptome assembly of four potential Pierce s Disease insect vectors from Arizona vineyards.</title>
        <authorList>
            <person name="Tassone E.E."/>
        </authorList>
    </citation>
    <scope>NUCLEOTIDE SEQUENCE</scope>
</reference>
<dbReference type="GO" id="GO:0071897">
    <property type="term" value="P:DNA biosynthetic process"/>
    <property type="evidence" value="ECO:0007669"/>
    <property type="project" value="UniProtKB-ARBA"/>
</dbReference>
<dbReference type="PROSITE" id="PS50878">
    <property type="entry name" value="RT_POL"/>
    <property type="match status" value="1"/>
</dbReference>
<accession>A0A1B6L8A4</accession>
<evidence type="ECO:0000259" key="1">
    <source>
        <dbReference type="PROSITE" id="PS50878"/>
    </source>
</evidence>
<dbReference type="EMBL" id="GEBQ01020091">
    <property type="protein sequence ID" value="JAT19886.1"/>
    <property type="molecule type" value="Transcribed_RNA"/>
</dbReference>
<feature type="domain" description="Reverse transcriptase" evidence="1">
    <location>
        <begin position="276"/>
        <end position="558"/>
    </location>
</feature>
<feature type="non-terminal residue" evidence="2">
    <location>
        <position position="1"/>
    </location>
</feature>
<dbReference type="Pfam" id="PF00078">
    <property type="entry name" value="RVT_1"/>
    <property type="match status" value="1"/>
</dbReference>
<gene>
    <name evidence="2" type="ORF">g.8076</name>
</gene>
<dbReference type="CDD" id="cd01650">
    <property type="entry name" value="RT_nLTR_like"/>
    <property type="match status" value="1"/>
</dbReference>
<dbReference type="InterPro" id="IPR000477">
    <property type="entry name" value="RT_dom"/>
</dbReference>
<proteinExistence type="predicted"/>
<dbReference type="InterPro" id="IPR043502">
    <property type="entry name" value="DNA/RNA_pol_sf"/>
</dbReference>
<dbReference type="AlphaFoldDB" id="A0A1B6L8A4"/>
<dbReference type="SUPFAM" id="SSF56672">
    <property type="entry name" value="DNA/RNA polymerases"/>
    <property type="match status" value="1"/>
</dbReference>
<dbReference type="PANTHER" id="PTHR33332">
    <property type="entry name" value="REVERSE TRANSCRIPTASE DOMAIN-CONTAINING PROTEIN"/>
    <property type="match status" value="1"/>
</dbReference>